<evidence type="ECO:0000256" key="1">
    <source>
        <dbReference type="SAM" id="Coils"/>
    </source>
</evidence>
<dbReference type="RefSeq" id="WP_095073169.1">
    <property type="nucleotide sequence ID" value="NZ_LT899436.1"/>
</dbReference>
<organism evidence="2 3">
    <name type="scientific">Tenacibaculum jejuense</name>
    <dbReference type="NCBI Taxonomy" id="584609"/>
    <lineage>
        <taxon>Bacteria</taxon>
        <taxon>Pseudomonadati</taxon>
        <taxon>Bacteroidota</taxon>
        <taxon>Flavobacteriia</taxon>
        <taxon>Flavobacteriales</taxon>
        <taxon>Flavobacteriaceae</taxon>
        <taxon>Tenacibaculum</taxon>
    </lineage>
</organism>
<sequence>MNRINFQQSIGFPLETNTLHEMQNTYSIFNELGEITGNKSIIKGCIETGQDISDGIVYINGELLEFKGGLKQSTIIIVEEITQVEFEDGQSRDTYFKRYAKFGSGIDSIAWSELKRIDNLQVTKNNINTLNNRINVTNNNVDTLENNTQTNFNTLENQFQSEINTLETNIQNLQNQLNNTNTKIQQLEVQTIHKEVKWVGRNVTNRDLPNNWFIANGQNGTDNILGKMIVGYNSSEIEFDTIGKTGGEKEVVLTVPQLPRHGHRLTIGGTSLNWWDEGDNRLSGHDHEASDNSNLIDTLGTGITGEDQPHNNLPPYITMLPIQFIKP</sequence>
<protein>
    <submittedName>
        <fullName evidence="2">Putative Phage tail collar domain family protein</fullName>
    </submittedName>
</protein>
<reference evidence="2 3" key="1">
    <citation type="submission" date="2017-07" db="EMBL/GenBank/DDBJ databases">
        <authorList>
            <person name="Sun Z.S."/>
            <person name="Albrecht U."/>
            <person name="Echele G."/>
            <person name="Lee C.C."/>
        </authorList>
    </citation>
    <scope>NUCLEOTIDE SEQUENCE [LARGE SCALE GENOMIC DNA]</scope>
    <source>
        <strain evidence="3">type strain: KCTC 22618</strain>
    </source>
</reference>
<dbReference type="EMBL" id="LT899436">
    <property type="protein sequence ID" value="SNR16541.1"/>
    <property type="molecule type" value="Genomic_DNA"/>
</dbReference>
<dbReference type="OrthoDB" id="9113831at2"/>
<feature type="coiled-coil region" evidence="1">
    <location>
        <begin position="120"/>
        <end position="190"/>
    </location>
</feature>
<evidence type="ECO:0000313" key="3">
    <source>
        <dbReference type="Proteomes" id="UP000215214"/>
    </source>
</evidence>
<keyword evidence="1" id="KW-0175">Coiled coil</keyword>
<dbReference type="CDD" id="cd22641">
    <property type="entry name" value="C24-like"/>
    <property type="match status" value="1"/>
</dbReference>
<dbReference type="Gene3D" id="1.20.1170.10">
    <property type="match status" value="1"/>
</dbReference>
<dbReference type="KEGG" id="tje:TJEJU_2870"/>
<evidence type="ECO:0000313" key="2">
    <source>
        <dbReference type="EMBL" id="SNR16541.1"/>
    </source>
</evidence>
<name>A0A238UBK5_9FLAO</name>
<dbReference type="AlphaFoldDB" id="A0A238UBK5"/>
<keyword evidence="3" id="KW-1185">Reference proteome</keyword>
<accession>A0A238UBK5</accession>
<dbReference type="Proteomes" id="UP000215214">
    <property type="component" value="Chromosome TJEJU"/>
</dbReference>
<proteinExistence type="predicted"/>
<gene>
    <name evidence="2" type="ORF">TJEJU_2870</name>
</gene>